<dbReference type="Pfam" id="PF01809">
    <property type="entry name" value="YidD"/>
    <property type="match status" value="1"/>
</dbReference>
<dbReference type="OrthoDB" id="9801753at2"/>
<dbReference type="Proteomes" id="UP000245720">
    <property type="component" value="Unassembled WGS sequence"/>
</dbReference>
<dbReference type="HAMAP" id="MF_00386">
    <property type="entry name" value="UPF0161_YidD"/>
    <property type="match status" value="1"/>
</dbReference>
<dbReference type="NCBIfam" id="TIGR00278">
    <property type="entry name" value="membrane protein insertion efficiency factor YidD"/>
    <property type="match status" value="1"/>
</dbReference>
<dbReference type="SMART" id="SM01234">
    <property type="entry name" value="Haemolytic"/>
    <property type="match status" value="1"/>
</dbReference>
<gene>
    <name evidence="3" type="ORF">IE37_02715</name>
</gene>
<dbReference type="AlphaFoldDB" id="A0A315XWR1"/>
<dbReference type="PANTHER" id="PTHR33383:SF1">
    <property type="entry name" value="MEMBRANE PROTEIN INSERTION EFFICIENCY FACTOR-RELATED"/>
    <property type="match status" value="1"/>
</dbReference>
<dbReference type="EMBL" id="QGDI01000011">
    <property type="protein sequence ID" value="PWJ11066.1"/>
    <property type="molecule type" value="Genomic_DNA"/>
</dbReference>
<dbReference type="PANTHER" id="PTHR33383">
    <property type="entry name" value="MEMBRANE PROTEIN INSERTION EFFICIENCY FACTOR-RELATED"/>
    <property type="match status" value="1"/>
</dbReference>
<protein>
    <recommendedName>
        <fullName evidence="2">Putative membrane protein insertion efficiency factor</fullName>
    </recommendedName>
</protein>
<dbReference type="GO" id="GO:0005886">
    <property type="term" value="C:plasma membrane"/>
    <property type="evidence" value="ECO:0007669"/>
    <property type="project" value="UniProtKB-SubCell"/>
</dbReference>
<keyword evidence="1 2" id="KW-0472">Membrane</keyword>
<evidence type="ECO:0000256" key="1">
    <source>
        <dbReference type="ARBA" id="ARBA00023136"/>
    </source>
</evidence>
<dbReference type="InterPro" id="IPR002696">
    <property type="entry name" value="Membr_insert_effic_factor_YidD"/>
</dbReference>
<comment type="function">
    <text evidence="2">Could be involved in insertion of integral membrane proteins into the membrane.</text>
</comment>
<reference evidence="3 4" key="1">
    <citation type="submission" date="2018-05" db="EMBL/GenBank/DDBJ databases">
        <title>The Hungate 1000. A catalogue of reference genomes from the rumen microbiome.</title>
        <authorList>
            <person name="Kelly W."/>
        </authorList>
    </citation>
    <scope>NUCLEOTIDE SEQUENCE [LARGE SCALE GENOMIC DNA]</scope>
    <source>
        <strain evidence="3 4">SAb67</strain>
    </source>
</reference>
<proteinExistence type="inferred from homology"/>
<organism evidence="3 4">
    <name type="scientific">Ruminococcus flavefaciens</name>
    <dbReference type="NCBI Taxonomy" id="1265"/>
    <lineage>
        <taxon>Bacteria</taxon>
        <taxon>Bacillati</taxon>
        <taxon>Bacillota</taxon>
        <taxon>Clostridia</taxon>
        <taxon>Eubacteriales</taxon>
        <taxon>Oscillospiraceae</taxon>
        <taxon>Ruminococcus</taxon>
    </lineage>
</organism>
<dbReference type="RefSeq" id="WP_109727434.1">
    <property type="nucleotide sequence ID" value="NZ_CACVSX010000022.1"/>
</dbReference>
<keyword evidence="2" id="KW-1003">Cell membrane</keyword>
<sequence>MKYLVLGLIKFYRKFISPLFPPKCKYYPTCSTYALEAVRRFGAVRGSALAVWRILRCNPWSMGGVDLVPEKFTFRVKKYDFIDPDYGEDEDNKKI</sequence>
<comment type="similarity">
    <text evidence="2">Belongs to the UPF0161 family.</text>
</comment>
<evidence type="ECO:0000313" key="4">
    <source>
        <dbReference type="Proteomes" id="UP000245720"/>
    </source>
</evidence>
<comment type="subcellular location">
    <subcellularLocation>
        <location evidence="2">Cell membrane</location>
        <topology evidence="2">Peripheral membrane protein</topology>
        <orientation evidence="2">Cytoplasmic side</orientation>
    </subcellularLocation>
</comment>
<evidence type="ECO:0000256" key="2">
    <source>
        <dbReference type="HAMAP-Rule" id="MF_00386"/>
    </source>
</evidence>
<dbReference type="STRING" id="1265.SAMN02910280_0245"/>
<name>A0A315XWR1_RUMFL</name>
<comment type="caution">
    <text evidence="3">The sequence shown here is derived from an EMBL/GenBank/DDBJ whole genome shotgun (WGS) entry which is preliminary data.</text>
</comment>
<evidence type="ECO:0000313" key="3">
    <source>
        <dbReference type="EMBL" id="PWJ11066.1"/>
    </source>
</evidence>
<accession>A0A315XWR1</accession>